<gene>
    <name evidence="1" type="ORF">GA0070624_0884</name>
</gene>
<organism evidence="1 2">
    <name type="scientific">Micromonospora rhizosphaerae</name>
    <dbReference type="NCBI Taxonomy" id="568872"/>
    <lineage>
        <taxon>Bacteria</taxon>
        <taxon>Bacillati</taxon>
        <taxon>Actinomycetota</taxon>
        <taxon>Actinomycetes</taxon>
        <taxon>Micromonosporales</taxon>
        <taxon>Micromonosporaceae</taxon>
        <taxon>Micromonospora</taxon>
    </lineage>
</organism>
<evidence type="ECO:0008006" key="3">
    <source>
        <dbReference type="Google" id="ProtNLM"/>
    </source>
</evidence>
<sequence length="226" mass="25169">MSSLKERLEAVMAAPLATLVAPDHQERPPLSAVQLWNLPESDLDALTLWGLPTDMLMSPKVQLEVEPLLMPKVASEREGRLISPEQRLYDLGRWGSDDLTPKLGAIAGDGRVMAISDAPTTDAKLRGFLKEYYRGIYIPSVQFISSSVAQFIEVAWRWRAASAILRELSLQEPDCTRRPIEEFDAYVARRTACERLIISGIEAIDPAVNADAPDSLWGKVIHLRGY</sequence>
<dbReference type="RefSeq" id="WP_091336861.1">
    <property type="nucleotide sequence ID" value="NZ_FMHV01000002.1"/>
</dbReference>
<keyword evidence="2" id="KW-1185">Reference proteome</keyword>
<protein>
    <recommendedName>
        <fullName evidence="3">SUKH-4 immunity protein</fullName>
    </recommendedName>
</protein>
<dbReference type="Proteomes" id="UP000199413">
    <property type="component" value="Unassembled WGS sequence"/>
</dbReference>
<dbReference type="EMBL" id="FMHV01000002">
    <property type="protein sequence ID" value="SCL15981.1"/>
    <property type="molecule type" value="Genomic_DNA"/>
</dbReference>
<evidence type="ECO:0000313" key="1">
    <source>
        <dbReference type="EMBL" id="SCL15981.1"/>
    </source>
</evidence>
<dbReference type="InterPro" id="IPR025851">
    <property type="entry name" value="SUKH-4"/>
</dbReference>
<evidence type="ECO:0000313" key="2">
    <source>
        <dbReference type="Proteomes" id="UP000199413"/>
    </source>
</evidence>
<name>A0A1C6RFX5_9ACTN</name>
<dbReference type="Pfam" id="PF14435">
    <property type="entry name" value="SUKH-4"/>
    <property type="match status" value="1"/>
</dbReference>
<dbReference type="AlphaFoldDB" id="A0A1C6RFX5"/>
<proteinExistence type="predicted"/>
<reference evidence="2" key="1">
    <citation type="submission" date="2016-06" db="EMBL/GenBank/DDBJ databases">
        <authorList>
            <person name="Varghese N."/>
            <person name="Submissions Spin"/>
        </authorList>
    </citation>
    <scope>NUCLEOTIDE SEQUENCE [LARGE SCALE GENOMIC DNA]</scope>
    <source>
        <strain evidence="2">DSM 45431</strain>
    </source>
</reference>
<accession>A0A1C6RFX5</accession>
<dbReference type="OrthoDB" id="3692931at2"/>